<proteinExistence type="predicted"/>
<reference evidence="1" key="1">
    <citation type="submission" date="2020-04" db="EMBL/GenBank/DDBJ databases">
        <authorList>
            <person name="Chiriac C."/>
            <person name="Salcher M."/>
            <person name="Ghai R."/>
            <person name="Kavagutti S V."/>
        </authorList>
    </citation>
    <scope>NUCLEOTIDE SEQUENCE</scope>
</reference>
<dbReference type="EMBL" id="LR796766">
    <property type="protein sequence ID" value="CAB4164321.1"/>
    <property type="molecule type" value="Genomic_DNA"/>
</dbReference>
<protein>
    <submittedName>
        <fullName evidence="1">Uncharacterized protein</fullName>
    </submittedName>
</protein>
<evidence type="ECO:0000313" key="1">
    <source>
        <dbReference type="EMBL" id="CAB4164321.1"/>
    </source>
</evidence>
<accession>A0A6J5P4M5</accession>
<sequence length="160" mass="17751">MSEATPNTPQVIYDPKNNNSLVKVADPQYIIVGDEQVSIDIMSNIIFEEIGSQEIINIDRNDTVFGSALLHEGIQNNNRILQNYNSYTMAPVSGTSYEYFKNFTIDLGKKVPEVGNGLNGENVYIDSSTGNLVIEFVNIESDEQVEVNILISGTGYYDTI</sequence>
<organism evidence="1">
    <name type="scientific">uncultured Caudovirales phage</name>
    <dbReference type="NCBI Taxonomy" id="2100421"/>
    <lineage>
        <taxon>Viruses</taxon>
        <taxon>Duplodnaviria</taxon>
        <taxon>Heunggongvirae</taxon>
        <taxon>Uroviricota</taxon>
        <taxon>Caudoviricetes</taxon>
        <taxon>Peduoviridae</taxon>
        <taxon>Maltschvirus</taxon>
        <taxon>Maltschvirus maltsch</taxon>
    </lineage>
</organism>
<name>A0A6J5P4M5_9CAUD</name>
<gene>
    <name evidence="1" type="ORF">UFOVP828_18</name>
</gene>